<proteinExistence type="predicted"/>
<feature type="chain" id="PRO_5045211338" evidence="1">
    <location>
        <begin position="26"/>
        <end position="93"/>
    </location>
</feature>
<dbReference type="Proteomes" id="UP001519291">
    <property type="component" value="Unassembled WGS sequence"/>
</dbReference>
<protein>
    <submittedName>
        <fullName evidence="2">Uncharacterized protein</fullName>
    </submittedName>
</protein>
<comment type="caution">
    <text evidence="2">The sequence shown here is derived from an EMBL/GenBank/DDBJ whole genome shotgun (WGS) entry which is preliminary data.</text>
</comment>
<gene>
    <name evidence="2" type="ORF">JO379_004536</name>
</gene>
<name>A0ABS4Y8E4_9ACTN</name>
<accession>A0ABS4Y8E4</accession>
<sequence>MRRHATPFVALLAAGLLGIGGTARAACGALIINDAMYANPSGCYQVGFPGEVRNDTDEIVILFDDDRCEGMQIGVVIPGEEVVAMPGTSLYVR</sequence>
<evidence type="ECO:0000313" key="3">
    <source>
        <dbReference type="Proteomes" id="UP001519291"/>
    </source>
</evidence>
<reference evidence="2 3" key="1">
    <citation type="submission" date="2021-03" db="EMBL/GenBank/DDBJ databases">
        <title>Sequencing the genomes of 1000 actinobacteria strains.</title>
        <authorList>
            <person name="Klenk H.-P."/>
        </authorList>
    </citation>
    <scope>NUCLEOTIDE SEQUENCE [LARGE SCALE GENOMIC DNA]</scope>
    <source>
        <strain evidence="2 3">DSM 41480</strain>
    </source>
</reference>
<organism evidence="2 3">
    <name type="scientific">Streptomyces syringium</name>
    <dbReference type="NCBI Taxonomy" id="76729"/>
    <lineage>
        <taxon>Bacteria</taxon>
        <taxon>Bacillati</taxon>
        <taxon>Actinomycetota</taxon>
        <taxon>Actinomycetes</taxon>
        <taxon>Kitasatosporales</taxon>
        <taxon>Streptomycetaceae</taxon>
        <taxon>Streptomyces</taxon>
    </lineage>
</organism>
<dbReference type="RefSeq" id="WP_130879829.1">
    <property type="nucleotide sequence ID" value="NZ_JAGIOH010000001.1"/>
</dbReference>
<keyword evidence="3" id="KW-1185">Reference proteome</keyword>
<dbReference type="EMBL" id="JAGIOH010000001">
    <property type="protein sequence ID" value="MBP2405067.1"/>
    <property type="molecule type" value="Genomic_DNA"/>
</dbReference>
<feature type="signal peptide" evidence="1">
    <location>
        <begin position="1"/>
        <end position="25"/>
    </location>
</feature>
<keyword evidence="1" id="KW-0732">Signal</keyword>
<dbReference type="GeneID" id="91571402"/>
<evidence type="ECO:0000256" key="1">
    <source>
        <dbReference type="SAM" id="SignalP"/>
    </source>
</evidence>
<evidence type="ECO:0000313" key="2">
    <source>
        <dbReference type="EMBL" id="MBP2405067.1"/>
    </source>
</evidence>